<dbReference type="GO" id="GO:0046872">
    <property type="term" value="F:metal ion binding"/>
    <property type="evidence" value="ECO:0007669"/>
    <property type="project" value="UniProtKB-KW"/>
</dbReference>
<name>A0A9P6EBS8_9AGAR</name>
<accession>A0A9P6EBS8</accession>
<feature type="compositionally biased region" description="Low complexity" evidence="3">
    <location>
        <begin position="678"/>
        <end position="690"/>
    </location>
</feature>
<sequence length="849" mass="94781">MEGLQARVDSFKKSKRVKNPNKGSATISLKWPHPSNFSARPETLADAGFYYSPSAEDPDNVTCFVCTKELSGWDDDDDPFDLHYLKCAETCCWANIQCGLKTDVDKSGRFVFPNKLRLPNHKAMEKSRLDTFGLGKGWLHDKTRNHGANSRSMARAGFVYTPMEAGDDLATCLYCSVSLSGWDEDDDPMEEHRRRADKFEDGCPFFNHSDPPSSKPSPRSTSQAIKPPSKSQSKPPSRSTSRTKHEDVLLPTKVFDGEDDESDEPAVKPSKDSSAKTPRKPRSNSGSRKSYAKTPKAKSRSTSRTALKDVLEEEEVEVEEILEPPPTAKKRGRPRSKSVAKQDDVAPEGVEDEPPVITKKTRSRSKSVALSELPSNEDDIPVKLPRTKSRAKAKAPNEEPPEQEDEEVLRKSSRSRKPKLSVAPVPEDASQKQMMRKTRAHTEPDEEEPQQVVVEPKPTAIKGHKRTVSRSKPKAPIPKSQELDEEEVPPAPSKSIKAGSTRLKATSKDVTDARNLFNDETVMETYLPPPSDATDSPSTTTEMAPLFVPKRVAKSSSLAQMSSNNSNTALNPPEKDKRKPGRPPKTKPSSAVSDSLSIRPAQNEQVEETVSKVKTEISEAPIVRPKPKPKSKTPQLKMKVVEISSDEDDDELEDEMNKELLEPPASQQDVFGPQTVNSSQQPSSESPLQPRTSGHNQNHDREPETTPTHKHVEVPEAVTPLREEPETEDIVMKEHLDEKEPDMQHSDEDAGMETAPSTPPRPRTPATQPIAPTVKKPPKSAEPQFIPPLARLPFMPLHMLSEAELDMTVEEWIRYQIEVEQDRFKRDGERELERFKKRAEEVRKAIESL</sequence>
<dbReference type="InterPro" id="IPR001370">
    <property type="entry name" value="BIR_rpt"/>
</dbReference>
<feature type="compositionally biased region" description="Acidic residues" evidence="3">
    <location>
        <begin position="311"/>
        <end position="322"/>
    </location>
</feature>
<feature type="compositionally biased region" description="Low complexity" evidence="3">
    <location>
        <begin position="764"/>
        <end position="773"/>
    </location>
</feature>
<dbReference type="PANTHER" id="PTHR46771">
    <property type="entry name" value="DETERIN"/>
    <property type="match status" value="1"/>
</dbReference>
<reference evidence="4" key="1">
    <citation type="submission" date="2020-11" db="EMBL/GenBank/DDBJ databases">
        <authorList>
            <consortium name="DOE Joint Genome Institute"/>
            <person name="Ahrendt S."/>
            <person name="Riley R."/>
            <person name="Andreopoulos W."/>
            <person name="Labutti K."/>
            <person name="Pangilinan J."/>
            <person name="Ruiz-Duenas F.J."/>
            <person name="Barrasa J.M."/>
            <person name="Sanchez-Garcia M."/>
            <person name="Camarero S."/>
            <person name="Miyauchi S."/>
            <person name="Serrano A."/>
            <person name="Linde D."/>
            <person name="Babiker R."/>
            <person name="Drula E."/>
            <person name="Ayuso-Fernandez I."/>
            <person name="Pacheco R."/>
            <person name="Padilla G."/>
            <person name="Ferreira P."/>
            <person name="Barriuso J."/>
            <person name="Kellner H."/>
            <person name="Castanera R."/>
            <person name="Alfaro M."/>
            <person name="Ramirez L."/>
            <person name="Pisabarro A.G."/>
            <person name="Kuo A."/>
            <person name="Tritt A."/>
            <person name="Lipzen A."/>
            <person name="He G."/>
            <person name="Yan M."/>
            <person name="Ng V."/>
            <person name="Cullen D."/>
            <person name="Martin F."/>
            <person name="Rosso M.-N."/>
            <person name="Henrissat B."/>
            <person name="Hibbett D."/>
            <person name="Martinez A.T."/>
            <person name="Grigoriev I.V."/>
        </authorList>
    </citation>
    <scope>NUCLEOTIDE SEQUENCE</scope>
    <source>
        <strain evidence="4">CBS 506.95</strain>
    </source>
</reference>
<evidence type="ECO:0008006" key="6">
    <source>
        <dbReference type="Google" id="ProtNLM"/>
    </source>
</evidence>
<feature type="compositionally biased region" description="Basic residues" evidence="3">
    <location>
        <begin position="328"/>
        <end position="338"/>
    </location>
</feature>
<protein>
    <recommendedName>
        <fullName evidence="6">Protein bir1</fullName>
    </recommendedName>
</protein>
<feature type="region of interest" description="Disordered" evidence="3">
    <location>
        <begin position="1"/>
        <end position="25"/>
    </location>
</feature>
<dbReference type="SUPFAM" id="SSF57924">
    <property type="entry name" value="Inhibitor of apoptosis (IAP) repeat"/>
    <property type="match status" value="2"/>
</dbReference>
<dbReference type="SMART" id="SM00238">
    <property type="entry name" value="BIR"/>
    <property type="match status" value="2"/>
</dbReference>
<feature type="compositionally biased region" description="Basic residues" evidence="3">
    <location>
        <begin position="462"/>
        <end position="473"/>
    </location>
</feature>
<proteinExistence type="predicted"/>
<feature type="compositionally biased region" description="Acidic residues" evidence="3">
    <location>
        <begin position="345"/>
        <end position="354"/>
    </location>
</feature>
<feature type="compositionally biased region" description="Acidic residues" evidence="3">
    <location>
        <begin position="644"/>
        <end position="654"/>
    </location>
</feature>
<dbReference type="AlphaFoldDB" id="A0A9P6EBS8"/>
<feature type="region of interest" description="Disordered" evidence="3">
    <location>
        <begin position="200"/>
        <end position="785"/>
    </location>
</feature>
<feature type="compositionally biased region" description="Polar residues" evidence="3">
    <location>
        <begin position="665"/>
        <end position="677"/>
    </location>
</feature>
<dbReference type="CDD" id="cd00022">
    <property type="entry name" value="BIR"/>
    <property type="match status" value="1"/>
</dbReference>
<feature type="compositionally biased region" description="Low complexity" evidence="3">
    <location>
        <begin position="532"/>
        <end position="541"/>
    </location>
</feature>
<gene>
    <name evidence="4" type="ORF">CPB83DRAFT_795521</name>
</gene>
<feature type="compositionally biased region" description="Basic and acidic residues" evidence="3">
    <location>
        <begin position="730"/>
        <end position="748"/>
    </location>
</feature>
<feature type="compositionally biased region" description="Basic and acidic residues" evidence="3">
    <location>
        <begin position="265"/>
        <end position="274"/>
    </location>
</feature>
<comment type="caution">
    <text evidence="4">The sequence shown here is derived from an EMBL/GenBank/DDBJ whole genome shotgun (WGS) entry which is preliminary data.</text>
</comment>
<dbReference type="Gene3D" id="1.10.1170.10">
    <property type="entry name" value="Inhibitor Of Apoptosis Protein (2mihbC-IAP-1), Chain A"/>
    <property type="match status" value="2"/>
</dbReference>
<feature type="compositionally biased region" description="Polar residues" evidence="3">
    <location>
        <begin position="589"/>
        <end position="604"/>
    </location>
</feature>
<evidence type="ECO:0000256" key="1">
    <source>
        <dbReference type="ARBA" id="ARBA00022723"/>
    </source>
</evidence>
<evidence type="ECO:0000313" key="4">
    <source>
        <dbReference type="EMBL" id="KAF9525939.1"/>
    </source>
</evidence>
<keyword evidence="1" id="KW-0479">Metal-binding</keyword>
<dbReference type="Pfam" id="PF00653">
    <property type="entry name" value="BIR"/>
    <property type="match status" value="2"/>
</dbReference>
<keyword evidence="5" id="KW-1185">Reference proteome</keyword>
<organism evidence="4 5">
    <name type="scientific">Crepidotus variabilis</name>
    <dbReference type="NCBI Taxonomy" id="179855"/>
    <lineage>
        <taxon>Eukaryota</taxon>
        <taxon>Fungi</taxon>
        <taxon>Dikarya</taxon>
        <taxon>Basidiomycota</taxon>
        <taxon>Agaricomycotina</taxon>
        <taxon>Agaricomycetes</taxon>
        <taxon>Agaricomycetidae</taxon>
        <taxon>Agaricales</taxon>
        <taxon>Agaricineae</taxon>
        <taxon>Crepidotaceae</taxon>
        <taxon>Crepidotus</taxon>
    </lineage>
</organism>
<evidence type="ECO:0000313" key="5">
    <source>
        <dbReference type="Proteomes" id="UP000807306"/>
    </source>
</evidence>
<feature type="compositionally biased region" description="Low complexity" evidence="3">
    <location>
        <begin position="555"/>
        <end position="567"/>
    </location>
</feature>
<evidence type="ECO:0000256" key="3">
    <source>
        <dbReference type="SAM" id="MobiDB-lite"/>
    </source>
</evidence>
<dbReference type="Proteomes" id="UP000807306">
    <property type="component" value="Unassembled WGS sequence"/>
</dbReference>
<keyword evidence="2" id="KW-0862">Zinc</keyword>
<evidence type="ECO:0000256" key="2">
    <source>
        <dbReference type="ARBA" id="ARBA00022833"/>
    </source>
</evidence>
<feature type="compositionally biased region" description="Low complexity" evidence="3">
    <location>
        <begin position="209"/>
        <end position="240"/>
    </location>
</feature>
<dbReference type="PANTHER" id="PTHR46771:SF5">
    <property type="entry name" value="DETERIN"/>
    <property type="match status" value="1"/>
</dbReference>
<dbReference type="PROSITE" id="PS50143">
    <property type="entry name" value="BIR_REPEAT_2"/>
    <property type="match status" value="2"/>
</dbReference>
<dbReference type="OrthoDB" id="2196114at2759"/>
<dbReference type="InterPro" id="IPR051190">
    <property type="entry name" value="Baculoviral_IAP"/>
</dbReference>
<dbReference type="EMBL" id="MU157877">
    <property type="protein sequence ID" value="KAF9525939.1"/>
    <property type="molecule type" value="Genomic_DNA"/>
</dbReference>